<dbReference type="GO" id="GO:0000981">
    <property type="term" value="F:DNA-binding transcription factor activity, RNA polymerase II-specific"/>
    <property type="evidence" value="ECO:0007669"/>
    <property type="project" value="TreeGrafter"/>
</dbReference>
<dbReference type="EMBL" id="BRZM01000037">
    <property type="protein sequence ID" value="GLD59418.1"/>
    <property type="molecule type" value="Genomic_DNA"/>
</dbReference>
<dbReference type="GO" id="GO:0000977">
    <property type="term" value="F:RNA polymerase II transcription regulatory region sequence-specific DNA binding"/>
    <property type="evidence" value="ECO:0007669"/>
    <property type="project" value="TreeGrafter"/>
</dbReference>
<keyword evidence="5" id="KW-0539">Nucleus</keyword>
<dbReference type="PANTHER" id="PTHR13059:SF14">
    <property type="entry name" value="PROTEIN CAPICUA HOMOLOG ISOFORM X1"/>
    <property type="match status" value="1"/>
</dbReference>
<dbReference type="InterPro" id="IPR058606">
    <property type="entry name" value="HTH_Cic_C"/>
</dbReference>
<evidence type="ECO:0000256" key="4">
    <source>
        <dbReference type="ARBA" id="ARBA00023163"/>
    </source>
</evidence>
<feature type="domain" description="Protein capicua homolog-like C-terminal tri-helical" evidence="7">
    <location>
        <begin position="554"/>
        <end position="608"/>
    </location>
</feature>
<protein>
    <submittedName>
        <fullName evidence="8">Protein capicua homolog isoform X2</fullName>
    </submittedName>
</protein>
<evidence type="ECO:0000256" key="2">
    <source>
        <dbReference type="ARBA" id="ARBA00023015"/>
    </source>
</evidence>
<dbReference type="PANTHER" id="PTHR13059">
    <property type="entry name" value="HMG-BOX TRANSCRIPTION FACTOR BBX"/>
    <property type="match status" value="1"/>
</dbReference>
<keyword evidence="1" id="KW-0597">Phosphoprotein</keyword>
<dbReference type="InterPro" id="IPR052412">
    <property type="entry name" value="CC-Dev_Transcription_Reg"/>
</dbReference>
<organism evidence="8 9">
    <name type="scientific">Lates japonicus</name>
    <name type="common">Japanese lates</name>
    <dbReference type="NCBI Taxonomy" id="270547"/>
    <lineage>
        <taxon>Eukaryota</taxon>
        <taxon>Metazoa</taxon>
        <taxon>Chordata</taxon>
        <taxon>Craniata</taxon>
        <taxon>Vertebrata</taxon>
        <taxon>Euteleostomi</taxon>
        <taxon>Actinopterygii</taxon>
        <taxon>Neopterygii</taxon>
        <taxon>Teleostei</taxon>
        <taxon>Neoteleostei</taxon>
        <taxon>Acanthomorphata</taxon>
        <taxon>Carangaria</taxon>
        <taxon>Carangaria incertae sedis</taxon>
        <taxon>Centropomidae</taxon>
        <taxon>Lates</taxon>
    </lineage>
</organism>
<keyword evidence="4" id="KW-0804">Transcription</keyword>
<dbReference type="Proteomes" id="UP001279410">
    <property type="component" value="Unassembled WGS sequence"/>
</dbReference>
<keyword evidence="9" id="KW-1185">Reference proteome</keyword>
<dbReference type="GO" id="GO:0005634">
    <property type="term" value="C:nucleus"/>
    <property type="evidence" value="ECO:0007669"/>
    <property type="project" value="TreeGrafter"/>
</dbReference>
<dbReference type="AlphaFoldDB" id="A0AAD3R8D4"/>
<proteinExistence type="predicted"/>
<gene>
    <name evidence="8" type="ORF">AKAME5_001141800</name>
</gene>
<evidence type="ECO:0000256" key="6">
    <source>
        <dbReference type="SAM" id="MobiDB-lite"/>
    </source>
</evidence>
<feature type="compositionally biased region" description="Pro residues" evidence="6">
    <location>
        <begin position="394"/>
        <end position="410"/>
    </location>
</feature>
<evidence type="ECO:0000259" key="7">
    <source>
        <dbReference type="Pfam" id="PF25981"/>
    </source>
</evidence>
<feature type="compositionally biased region" description="Basic and acidic residues" evidence="6">
    <location>
        <begin position="638"/>
        <end position="662"/>
    </location>
</feature>
<sequence>RMAPTVVTNVVRPIASTPIPITSKPVEGAVTLSSLPQDKKATILIGGGGPQQLPITAGVQTQSPVLQSKMLVPMATVRTGSTPPHPSISLVAPPLPVQNGPTTGNKIIQIAPMPVVQTNVHPSGAATVHPGSPFPVSVATVMAPGAAPPQTVLLTSPPTRITYVQSGPGVTTATPQQATPAPGPAYLPSPLATLGFTAIAPGGQTLVQPIVGQSPLLAPAPPLSCQSQTPPGQAAATAGRQVLTAIYPAPTVTGVVSVTTVPPAVGASAQDVMNPSSPLATGVATPQPSMGAEVELKVEVKRESQLDAQFEDGGQGMSAATCMSTAATVKKEEDIIGLHIKEENVRDGYGREKRSEMDAERERGMKESSEKKRGRETDREDHSMGDSSKEAGPRSPPPPPSGLDPPPPPPTEREPPSSSKKTKFRPPPLKKTPDSLDKVLSETYFEERFAELPEFNPEEVLPSPTLQSLATSPRAILGSYRKKRRNSTELELTAEDPSSPRRKTRRLSSCSSEPNTPKSAAKCEGDIFTFDRAGTEGEDLLGDLDRVPYSSLRRTLDQRRALVMQLFQEHGFFPSAQATAAFQARYSDTFPTKVCLQLKIREVRQKIMQAATPGALESGGLPEVNPAPSHSSLFNQSAREDGGAEQQGDKARSPEEPKSEGS</sequence>
<evidence type="ECO:0000256" key="3">
    <source>
        <dbReference type="ARBA" id="ARBA00023125"/>
    </source>
</evidence>
<feature type="region of interest" description="Disordered" evidence="6">
    <location>
        <begin position="347"/>
        <end position="438"/>
    </location>
</feature>
<dbReference type="Pfam" id="PF25981">
    <property type="entry name" value="HTH_Cic_C"/>
    <property type="match status" value="1"/>
</dbReference>
<feature type="compositionally biased region" description="Polar residues" evidence="6">
    <location>
        <begin position="628"/>
        <end position="637"/>
    </location>
</feature>
<accession>A0AAD3R8D4</accession>
<feature type="non-terminal residue" evidence="8">
    <location>
        <position position="662"/>
    </location>
</feature>
<comment type="caution">
    <text evidence="8">The sequence shown here is derived from an EMBL/GenBank/DDBJ whole genome shotgun (WGS) entry which is preliminary data.</text>
</comment>
<evidence type="ECO:0000256" key="1">
    <source>
        <dbReference type="ARBA" id="ARBA00022553"/>
    </source>
</evidence>
<feature type="compositionally biased region" description="Basic and acidic residues" evidence="6">
    <location>
        <begin position="347"/>
        <end position="392"/>
    </location>
</feature>
<name>A0AAD3R8D4_LATJO</name>
<feature type="compositionally biased region" description="Polar residues" evidence="6">
    <location>
        <begin position="507"/>
        <end position="518"/>
    </location>
</feature>
<evidence type="ECO:0000313" key="8">
    <source>
        <dbReference type="EMBL" id="GLD59418.1"/>
    </source>
</evidence>
<keyword evidence="3" id="KW-0238">DNA-binding</keyword>
<evidence type="ECO:0000313" key="9">
    <source>
        <dbReference type="Proteomes" id="UP001279410"/>
    </source>
</evidence>
<reference evidence="8" key="1">
    <citation type="submission" date="2022-08" db="EMBL/GenBank/DDBJ databases">
        <title>Genome sequencing of akame (Lates japonicus).</title>
        <authorList>
            <person name="Hashiguchi Y."/>
            <person name="Takahashi H."/>
        </authorList>
    </citation>
    <scope>NUCLEOTIDE SEQUENCE</scope>
    <source>
        <strain evidence="8">Kochi</strain>
    </source>
</reference>
<feature type="region of interest" description="Disordered" evidence="6">
    <location>
        <begin position="452"/>
        <end position="521"/>
    </location>
</feature>
<evidence type="ECO:0000256" key="5">
    <source>
        <dbReference type="ARBA" id="ARBA00023242"/>
    </source>
</evidence>
<keyword evidence="2" id="KW-0805">Transcription regulation</keyword>
<feature type="region of interest" description="Disordered" evidence="6">
    <location>
        <begin position="614"/>
        <end position="662"/>
    </location>
</feature>